<dbReference type="RefSeq" id="WP_154677459.1">
    <property type="nucleotide sequence ID" value="NZ_CP117257.1"/>
</dbReference>
<evidence type="ECO:0000313" key="2">
    <source>
        <dbReference type="Proteomes" id="UP000249499"/>
    </source>
</evidence>
<protein>
    <submittedName>
        <fullName evidence="1">Uncharacterized protein</fullName>
    </submittedName>
</protein>
<dbReference type="EMBL" id="CP117257">
    <property type="protein sequence ID" value="WFR98381.1"/>
    <property type="molecule type" value="Genomic_DNA"/>
</dbReference>
<dbReference type="Proteomes" id="UP000249499">
    <property type="component" value="Plasmid pTi1078"/>
</dbReference>
<reference evidence="2" key="2">
    <citation type="journal article" date="2023" name="MicrobiologyOpen">
        <title>Genomics of the tumorigenes clade of the family Rhizobiaceae and description of Rhizobium rhododendri sp. nov.</title>
        <authorList>
            <person name="Kuzmanovic N."/>
            <person name="diCenzo G.C."/>
            <person name="Bunk B."/>
            <person name="Sproeer C."/>
            <person name="Fruehling A."/>
            <person name="Neumann-Schaal M."/>
            <person name="Overmann J."/>
            <person name="Smalla K."/>
        </authorList>
    </citation>
    <scope>NUCLEOTIDE SEQUENCE [LARGE SCALE GENOMIC DNA]</scope>
    <source>
        <strain evidence="2">1078</strain>
        <plasmid evidence="2">pTi1078</plasmid>
    </source>
</reference>
<keyword evidence="2" id="KW-1185">Reference proteome</keyword>
<organism evidence="1 2">
    <name type="scientific">Rhizobium tumorigenes</name>
    <dbReference type="NCBI Taxonomy" id="2041385"/>
    <lineage>
        <taxon>Bacteria</taxon>
        <taxon>Pseudomonadati</taxon>
        <taxon>Pseudomonadota</taxon>
        <taxon>Alphaproteobacteria</taxon>
        <taxon>Hyphomicrobiales</taxon>
        <taxon>Rhizobiaceae</taxon>
        <taxon>Rhizobium/Agrobacterium group</taxon>
        <taxon>Rhizobium</taxon>
    </lineage>
</organism>
<reference evidence="1 2" key="1">
    <citation type="journal article" date="2018" name="Sci. Rep.">
        <title>Rhizobium tumorigenes sp. nov., a novel plant tumorigenic bacterium isolated from cane gall tumors on thornless blackberry.</title>
        <authorList>
            <person name="Kuzmanovi N."/>
            <person name="Smalla K."/>
            <person name="Gronow S."/>
            <person name="PuBawska J."/>
        </authorList>
    </citation>
    <scope>NUCLEOTIDE SEQUENCE [LARGE SCALE GENOMIC DNA]</scope>
    <source>
        <strain evidence="1 2">1078</strain>
    </source>
</reference>
<dbReference type="KEGG" id="rtu:PR017_21915"/>
<accession>A0AAF1KWC8</accession>
<gene>
    <name evidence="1" type="ORF">PR017_21915</name>
</gene>
<name>A0AAF1KWC8_9HYPH</name>
<sequence>MKLDEELAELASFLVNVVFEELLLTIMNSDSQQEEQIDGICRSGIRLINLALNELAN</sequence>
<keyword evidence="1" id="KW-0614">Plasmid</keyword>
<dbReference type="AlphaFoldDB" id="A0AAF1KWC8"/>
<evidence type="ECO:0000313" key="1">
    <source>
        <dbReference type="EMBL" id="WFR98381.1"/>
    </source>
</evidence>
<geneLocation type="plasmid" evidence="1 2">
    <name>pTi1078</name>
</geneLocation>
<proteinExistence type="predicted"/>